<reference evidence="4 5" key="1">
    <citation type="submission" date="2015-04" db="EMBL/GenBank/DDBJ databases">
        <title>Complete genome sequence of Schizopora paradoxa KUC8140, a cosmopolitan wood degrader in East Asia.</title>
        <authorList>
            <consortium name="DOE Joint Genome Institute"/>
            <person name="Min B."/>
            <person name="Park H."/>
            <person name="Jang Y."/>
            <person name="Kim J.-J."/>
            <person name="Kim K.H."/>
            <person name="Pangilinan J."/>
            <person name="Lipzen A."/>
            <person name="Riley R."/>
            <person name="Grigoriev I.V."/>
            <person name="Spatafora J.W."/>
            <person name="Choi I.-G."/>
        </authorList>
    </citation>
    <scope>NUCLEOTIDE SEQUENCE [LARGE SCALE GENOMIC DNA]</scope>
    <source>
        <strain evidence="4 5">KUC8140</strain>
    </source>
</reference>
<dbReference type="Proteomes" id="UP000053477">
    <property type="component" value="Unassembled WGS sequence"/>
</dbReference>
<keyword evidence="2" id="KW-1133">Transmembrane helix</keyword>
<proteinExistence type="predicted"/>
<dbReference type="InterPro" id="IPR038607">
    <property type="entry name" value="PhoD-like_sf"/>
</dbReference>
<dbReference type="InterPro" id="IPR018946">
    <property type="entry name" value="PhoD-like_MPP"/>
</dbReference>
<evidence type="ECO:0000313" key="5">
    <source>
        <dbReference type="Proteomes" id="UP000053477"/>
    </source>
</evidence>
<gene>
    <name evidence="4" type="ORF">SCHPADRAFT_854464</name>
</gene>
<evidence type="ECO:0000313" key="4">
    <source>
        <dbReference type="EMBL" id="KLO11994.1"/>
    </source>
</evidence>
<sequence length="659" mass="74400">MTILNIRKILPIISTLYRLISYVFLRVIPFRPGTFIIPILYASHLVLTLLTIGNGRPLSKEANTTYSKTKLARALLLSLHTRSKLLRLCNLAVNSILLIFAADLVLSPAYHPAKELVFARIGAVHPDNVKVHVRYPQENSTEGTILVKYRPASLDGKEGEMWQNGPTIQVRENVDWVGSAILPSLWPNTVYEYILTNSTSHALPYPTTPLKFKTFPDYRLQTGSYFRFVTSSCLKHNFPYSPGSGNRIKGFDLLSEQLWPDSPKVLEAGPPETTTSDTPKAEDNESEIVIAPAEVNSSSTTLHDVESPSTDFLLLLGDFIYADVPYYFGDDEEKYSRLYRHTYASPSFRKIYENLPVYNIYDDHEIINNYAGGENETAPYANASKAFQLYNAEGNYNTTKSDDYYYTFRHGDTAFFVTDTRRYRSDPATTEDNDRTMLGDKQLSALHSWLSEVNETAVFKFVVTSVPFTSLWQHDAQTDSWAGYPDEKAALLKVFHSVPNVILLSGDRHEFAAVEYNGPYDWSHRVLEFSTSPLSMFYIPFVRTLKMESTDFVQKTRVTNVEGPDGVETVLDIDLVPSERVLEYKPKGNYKWSTFEVDTRQPGHPTLNLELSIDGKPAYNLTINGTPVSLRKSTALGVLIPQSVHGILDKIGFGSSKWF</sequence>
<dbReference type="AlphaFoldDB" id="A0A0H2RJG7"/>
<protein>
    <submittedName>
        <fullName evidence="4">Metallo-dependent phosphatase</fullName>
    </submittedName>
</protein>
<keyword evidence="2" id="KW-0812">Transmembrane</keyword>
<dbReference type="InterPro" id="IPR029052">
    <property type="entry name" value="Metallo-depent_PP-like"/>
</dbReference>
<dbReference type="EMBL" id="KQ085987">
    <property type="protein sequence ID" value="KLO11994.1"/>
    <property type="molecule type" value="Genomic_DNA"/>
</dbReference>
<evidence type="ECO:0000256" key="1">
    <source>
        <dbReference type="SAM" id="MobiDB-lite"/>
    </source>
</evidence>
<dbReference type="PANTHER" id="PTHR43606">
    <property type="entry name" value="PHOSPHATASE, PUTATIVE (AFU_ORTHOLOGUE AFUA_6G08710)-RELATED"/>
    <property type="match status" value="1"/>
</dbReference>
<keyword evidence="5" id="KW-1185">Reference proteome</keyword>
<dbReference type="PANTHER" id="PTHR43606:SF2">
    <property type="entry name" value="ALKALINE PHOSPHATASE FAMILY PROTEIN (AFU_ORTHOLOGUE AFUA_5G03860)"/>
    <property type="match status" value="1"/>
</dbReference>
<dbReference type="CDD" id="cd07389">
    <property type="entry name" value="MPP_PhoD"/>
    <property type="match status" value="1"/>
</dbReference>
<accession>A0A0H2RJG7</accession>
<dbReference type="STRING" id="27342.A0A0H2RJG7"/>
<dbReference type="SUPFAM" id="SSF56300">
    <property type="entry name" value="Metallo-dependent phosphatases"/>
    <property type="match status" value="1"/>
</dbReference>
<keyword evidence="2" id="KW-0472">Membrane</keyword>
<dbReference type="InterPro" id="IPR052900">
    <property type="entry name" value="Phospholipid_Metab_Enz"/>
</dbReference>
<feature type="transmembrane region" description="Helical" evidence="2">
    <location>
        <begin position="85"/>
        <end position="106"/>
    </location>
</feature>
<evidence type="ECO:0000259" key="3">
    <source>
        <dbReference type="Pfam" id="PF09423"/>
    </source>
</evidence>
<organism evidence="4 5">
    <name type="scientific">Schizopora paradoxa</name>
    <dbReference type="NCBI Taxonomy" id="27342"/>
    <lineage>
        <taxon>Eukaryota</taxon>
        <taxon>Fungi</taxon>
        <taxon>Dikarya</taxon>
        <taxon>Basidiomycota</taxon>
        <taxon>Agaricomycotina</taxon>
        <taxon>Agaricomycetes</taxon>
        <taxon>Hymenochaetales</taxon>
        <taxon>Schizoporaceae</taxon>
        <taxon>Schizopora</taxon>
    </lineage>
</organism>
<dbReference type="OrthoDB" id="2100241at2759"/>
<feature type="transmembrane region" description="Helical" evidence="2">
    <location>
        <begin position="9"/>
        <end position="29"/>
    </location>
</feature>
<feature type="region of interest" description="Disordered" evidence="1">
    <location>
        <begin position="262"/>
        <end position="284"/>
    </location>
</feature>
<dbReference type="Gene3D" id="3.60.21.70">
    <property type="entry name" value="PhoD-like phosphatase"/>
    <property type="match status" value="1"/>
</dbReference>
<dbReference type="InParanoid" id="A0A0H2RJG7"/>
<dbReference type="Pfam" id="PF09423">
    <property type="entry name" value="PhoD"/>
    <property type="match status" value="1"/>
</dbReference>
<name>A0A0H2RJG7_9AGAM</name>
<feature type="transmembrane region" description="Helical" evidence="2">
    <location>
        <begin position="35"/>
        <end position="53"/>
    </location>
</feature>
<feature type="domain" description="PhoD-like phosphatase metallophosphatase" evidence="3">
    <location>
        <begin position="307"/>
        <end position="540"/>
    </location>
</feature>
<evidence type="ECO:0000256" key="2">
    <source>
        <dbReference type="SAM" id="Phobius"/>
    </source>
</evidence>